<dbReference type="InterPro" id="IPR000073">
    <property type="entry name" value="AB_hydrolase_1"/>
</dbReference>
<dbReference type="EMBL" id="JAMTCP010000035">
    <property type="protein sequence ID" value="MCP2261030.1"/>
    <property type="molecule type" value="Genomic_DNA"/>
</dbReference>
<accession>A0ABT1HZW4</accession>
<dbReference type="Gene3D" id="3.40.50.1820">
    <property type="entry name" value="alpha/beta hydrolase"/>
    <property type="match status" value="1"/>
</dbReference>
<dbReference type="SUPFAM" id="SSF53474">
    <property type="entry name" value="alpha/beta-Hydrolases"/>
    <property type="match status" value="1"/>
</dbReference>
<comment type="caution">
    <text evidence="2">The sequence shown here is derived from an EMBL/GenBank/DDBJ whole genome shotgun (WGS) entry which is preliminary data.</text>
</comment>
<dbReference type="PANTHER" id="PTHR43798">
    <property type="entry name" value="MONOACYLGLYCEROL LIPASE"/>
    <property type="match status" value="1"/>
</dbReference>
<gene>
    <name evidence="2" type="ORF">LX15_004750</name>
</gene>
<name>A0ABT1HZW4_STRSD</name>
<proteinExistence type="predicted"/>
<dbReference type="InterPro" id="IPR029058">
    <property type="entry name" value="AB_hydrolase_fold"/>
</dbReference>
<evidence type="ECO:0000313" key="2">
    <source>
        <dbReference type="EMBL" id="MCP2261030.1"/>
    </source>
</evidence>
<reference evidence="2 3" key="1">
    <citation type="submission" date="2022-06" db="EMBL/GenBank/DDBJ databases">
        <title>Genomic Encyclopedia of Archaeal and Bacterial Type Strains, Phase II (KMG-II): from individual species to whole genera.</title>
        <authorList>
            <person name="Goeker M."/>
        </authorList>
    </citation>
    <scope>NUCLEOTIDE SEQUENCE [LARGE SCALE GENOMIC DNA]</scope>
    <source>
        <strain evidence="2 3">DSM 40477</strain>
    </source>
</reference>
<evidence type="ECO:0000313" key="3">
    <source>
        <dbReference type="Proteomes" id="UP001205311"/>
    </source>
</evidence>
<dbReference type="InterPro" id="IPR050266">
    <property type="entry name" value="AB_hydrolase_sf"/>
</dbReference>
<dbReference type="Proteomes" id="UP001205311">
    <property type="component" value="Unassembled WGS sequence"/>
</dbReference>
<keyword evidence="3" id="KW-1185">Reference proteome</keyword>
<dbReference type="RefSeq" id="WP_253671934.1">
    <property type="nucleotide sequence ID" value="NZ_JAMTCP010000035.1"/>
</dbReference>
<dbReference type="Pfam" id="PF00561">
    <property type="entry name" value="Abhydrolase_1"/>
    <property type="match status" value="1"/>
</dbReference>
<sequence length="258" mass="27152">MIDKGIGPALVLLHAFPADAGMWDAVRAPLAERVRLVTPDQRGLGRTPLDENGQLPAPDLDVVAEDLLRLLDHLGIDRAILGGCSMGGYVAMAVLRKAPERVAGLVLASTKAVADTEEQRAARLAVAARAEADGTAGWLADSVLPTLVGETSHAERPDVVAAVRALVERQPATGVAWAQRAMAARPDSTETLRSARVPALVLAGEEDRLTPPEVARDLVGLMPRSELVVLPRCGHLAPVEAPEAFAAAVLDWLPRALG</sequence>
<feature type="domain" description="AB hydrolase-1" evidence="1">
    <location>
        <begin position="8"/>
        <end position="242"/>
    </location>
</feature>
<organism evidence="2 3">
    <name type="scientific">Streptoalloteichus tenebrarius (strain ATCC 17920 / DSM 40477 / JCM 4838 / CBS 697.72 / NBRC 16177 / NCIMB 11028 / NRRL B-12390 / A12253. 1 / ISP 5477)</name>
    <name type="common">Streptomyces tenebrarius</name>
    <dbReference type="NCBI Taxonomy" id="1933"/>
    <lineage>
        <taxon>Bacteria</taxon>
        <taxon>Bacillati</taxon>
        <taxon>Actinomycetota</taxon>
        <taxon>Actinomycetes</taxon>
        <taxon>Pseudonocardiales</taxon>
        <taxon>Pseudonocardiaceae</taxon>
        <taxon>Streptoalloteichus</taxon>
    </lineage>
</organism>
<evidence type="ECO:0000259" key="1">
    <source>
        <dbReference type="Pfam" id="PF00561"/>
    </source>
</evidence>
<protein>
    <submittedName>
        <fullName evidence="2">Pimeloyl-ACP methyl ester carboxylesterase</fullName>
    </submittedName>
</protein>
<dbReference type="PRINTS" id="PR00111">
    <property type="entry name" value="ABHYDROLASE"/>
</dbReference>